<reference evidence="2" key="2">
    <citation type="submission" date="2022-08" db="EMBL/GenBank/DDBJ databases">
        <authorList>
            <person name="Dong C."/>
        </authorList>
    </citation>
    <scope>NUCLEOTIDE SEQUENCE</scope>
    <source>
        <strain evidence="2">59MF3M-4</strain>
    </source>
</reference>
<organism evidence="2 3">
    <name type="scientific">Thalassolituus pacificus</name>
    <dbReference type="NCBI Taxonomy" id="2975440"/>
    <lineage>
        <taxon>Bacteria</taxon>
        <taxon>Pseudomonadati</taxon>
        <taxon>Pseudomonadota</taxon>
        <taxon>Gammaproteobacteria</taxon>
        <taxon>Oceanospirillales</taxon>
        <taxon>Oceanospirillaceae</taxon>
        <taxon>Thalassolituus</taxon>
    </lineage>
</organism>
<reference evidence="2" key="1">
    <citation type="journal article" date="2022" name="Front. Microbiol.">
        <title>Genome-based taxonomic rearrangement of Oceanobacter-related bacteria including the description of Thalassolituus hydrocarbonoclasticus sp. nov. and Thalassolituus pacificus sp. nov. and emended description of the genus Thalassolituus.</title>
        <authorList>
            <person name="Dong C."/>
            <person name="Wei L."/>
            <person name="Wang J."/>
            <person name="Lai Q."/>
            <person name="Huang Z."/>
            <person name="Shao Z."/>
        </authorList>
    </citation>
    <scope>NUCLEOTIDE SEQUENCE</scope>
    <source>
        <strain evidence="2">59MF3M-4</strain>
    </source>
</reference>
<comment type="caution">
    <text evidence="2">The sequence shown here is derived from an EMBL/GenBank/DDBJ whole genome shotgun (WGS) entry which is preliminary data.</text>
</comment>
<sequence>MSKRRKPARQTAQQPAKNQQHTAEAAAGAVGFSFGDPEPVVNGLADILGVYYYEDADYYTPPLLPSGLDTLARKNGIHRRCINFKVQQASICYQPQTNGMPKRDFARCARDLQTFGYFFFQDIRSVLGNTLGYRHVPALNMRVRPKGQHLMLVNGSQGRIEFERGEIHMGMQYDTGQSIYGVPDWIGGLQDVFLSSESTLFRRRYFLNGSHMGYILYTTDKNMDKDLEKKISEAVRQSKGPGNFRSMYLNIPGGDKDAVKLIPVGDIGQKDEFNTIKTISKNEILIAHGMQPALAGMAPDNAGGFGDIEKIQRFYRQNEVRAQVEPFVELNDIIGRPIFKFDFDTGVNTQA</sequence>
<evidence type="ECO:0000313" key="3">
    <source>
        <dbReference type="Proteomes" id="UP001147830"/>
    </source>
</evidence>
<dbReference type="RefSeq" id="WP_260974475.1">
    <property type="nucleotide sequence ID" value="NZ_JAOANI010000002.1"/>
</dbReference>
<feature type="region of interest" description="Disordered" evidence="1">
    <location>
        <begin position="1"/>
        <end position="22"/>
    </location>
</feature>
<dbReference type="EMBL" id="JAOANI010000002">
    <property type="protein sequence ID" value="MCT7357542.1"/>
    <property type="molecule type" value="Genomic_DNA"/>
</dbReference>
<dbReference type="Proteomes" id="UP001147830">
    <property type="component" value="Unassembled WGS sequence"/>
</dbReference>
<name>A0A9X3ADE3_9GAMM</name>
<evidence type="ECO:0000256" key="1">
    <source>
        <dbReference type="SAM" id="MobiDB-lite"/>
    </source>
</evidence>
<feature type="compositionally biased region" description="Polar residues" evidence="1">
    <location>
        <begin position="10"/>
        <end position="22"/>
    </location>
</feature>
<accession>A0A9X3ADE3</accession>
<evidence type="ECO:0000313" key="2">
    <source>
        <dbReference type="EMBL" id="MCT7357542.1"/>
    </source>
</evidence>
<dbReference type="AlphaFoldDB" id="A0A9X3ADE3"/>
<protein>
    <submittedName>
        <fullName evidence="2">Phage portal protein</fullName>
    </submittedName>
</protein>
<keyword evidence="3" id="KW-1185">Reference proteome</keyword>
<gene>
    <name evidence="2" type="ORF">NYR02_00710</name>
</gene>
<proteinExistence type="predicted"/>